<feature type="transmembrane region" description="Helical" evidence="6">
    <location>
        <begin position="23"/>
        <end position="42"/>
    </location>
</feature>
<gene>
    <name evidence="7" type="primary">lemA</name>
    <name evidence="7" type="ORF">HMPREF6485_1194</name>
</gene>
<dbReference type="InterPro" id="IPR007156">
    <property type="entry name" value="MamQ_LemA"/>
</dbReference>
<comment type="subcellular location">
    <subcellularLocation>
        <location evidence="1">Membrane</location>
        <topology evidence="1">Single-pass membrane protein</topology>
    </subcellularLocation>
</comment>
<dbReference type="PANTHER" id="PTHR34478">
    <property type="entry name" value="PROTEIN LEMA"/>
    <property type="match status" value="1"/>
</dbReference>
<accession>E6K6F8</accession>
<keyword evidence="5 6" id="KW-0472">Membrane</keyword>
<evidence type="ECO:0000256" key="2">
    <source>
        <dbReference type="ARBA" id="ARBA00008854"/>
    </source>
</evidence>
<dbReference type="Proteomes" id="UP000003112">
    <property type="component" value="Unassembled WGS sequence"/>
</dbReference>
<keyword evidence="8" id="KW-1185">Reference proteome</keyword>
<evidence type="ECO:0000313" key="8">
    <source>
        <dbReference type="Proteomes" id="UP000003112"/>
    </source>
</evidence>
<name>E6K6F8_9BACT</name>
<dbReference type="InterPro" id="IPR023353">
    <property type="entry name" value="LemA-like_dom_sf"/>
</dbReference>
<keyword evidence="3 6" id="KW-0812">Transmembrane</keyword>
<dbReference type="EMBL" id="AEPD01000025">
    <property type="protein sequence ID" value="EFU30872.1"/>
    <property type="molecule type" value="Genomic_DNA"/>
</dbReference>
<organism evidence="7 8">
    <name type="scientific">Segatella buccae ATCC 33574</name>
    <dbReference type="NCBI Taxonomy" id="873513"/>
    <lineage>
        <taxon>Bacteria</taxon>
        <taxon>Pseudomonadati</taxon>
        <taxon>Bacteroidota</taxon>
        <taxon>Bacteroidia</taxon>
        <taxon>Bacteroidales</taxon>
        <taxon>Prevotellaceae</taxon>
        <taxon>Segatella</taxon>
    </lineage>
</organism>
<dbReference type="STRING" id="873513.HMPREF6485_1194"/>
<evidence type="ECO:0000256" key="3">
    <source>
        <dbReference type="ARBA" id="ARBA00022692"/>
    </source>
</evidence>
<dbReference type="Gene3D" id="1.20.1440.20">
    <property type="entry name" value="LemA-like domain"/>
    <property type="match status" value="1"/>
</dbReference>
<dbReference type="PANTHER" id="PTHR34478:SF1">
    <property type="entry name" value="PROTEIN LEMA"/>
    <property type="match status" value="1"/>
</dbReference>
<dbReference type="SUPFAM" id="SSF140478">
    <property type="entry name" value="LemA-like"/>
    <property type="match status" value="1"/>
</dbReference>
<dbReference type="GO" id="GO:0016020">
    <property type="term" value="C:membrane"/>
    <property type="evidence" value="ECO:0007669"/>
    <property type="project" value="UniProtKB-SubCell"/>
</dbReference>
<proteinExistence type="inferred from homology"/>
<sequence length="207" mass="23839">MSDSYFYIIFAIRTNFKRQNMETWIIISIVVVLLFVWMISIYNNLVKLRNNRENAFANIDVQLKQRHDLIPQLVATVKGYADHEKEVFQRVTEARAAAMNATGINEKVQTENALTSALTGLRVSLEAYPELKANQNFLQLQNEISDIENKLAAVRRFFNSATRELNNAVQTFPSNILANMFGFHTEPMFDIPKDERATFDKAPEVKF</sequence>
<evidence type="ECO:0000256" key="4">
    <source>
        <dbReference type="ARBA" id="ARBA00022989"/>
    </source>
</evidence>
<dbReference type="Pfam" id="PF04011">
    <property type="entry name" value="LemA"/>
    <property type="match status" value="1"/>
</dbReference>
<evidence type="ECO:0000256" key="1">
    <source>
        <dbReference type="ARBA" id="ARBA00004167"/>
    </source>
</evidence>
<evidence type="ECO:0000256" key="6">
    <source>
        <dbReference type="SAM" id="Phobius"/>
    </source>
</evidence>
<dbReference type="AlphaFoldDB" id="E6K6F8"/>
<reference evidence="7 8" key="1">
    <citation type="submission" date="2010-10" db="EMBL/GenBank/DDBJ databases">
        <authorList>
            <person name="Muzny D."/>
            <person name="Qin X."/>
            <person name="Deng J."/>
            <person name="Jiang H."/>
            <person name="Liu Y."/>
            <person name="Qu J."/>
            <person name="Song X.-Z."/>
            <person name="Zhang L."/>
            <person name="Thornton R."/>
            <person name="Coyle M."/>
            <person name="Francisco L."/>
            <person name="Jackson L."/>
            <person name="Javaid M."/>
            <person name="Korchina V."/>
            <person name="Kovar C."/>
            <person name="Mata R."/>
            <person name="Mathew T."/>
            <person name="Ngo R."/>
            <person name="Nguyen L."/>
            <person name="Nguyen N."/>
            <person name="Okwuonu G."/>
            <person name="Ongeri F."/>
            <person name="Pham C."/>
            <person name="Simmons D."/>
            <person name="Wilczek-Boney K."/>
            <person name="Hale W."/>
            <person name="Jakkamsetti A."/>
            <person name="Pham P."/>
            <person name="Ruth R."/>
            <person name="San Lucas F."/>
            <person name="Warren J."/>
            <person name="Zhang J."/>
            <person name="Zhao Z."/>
            <person name="Zhou C."/>
            <person name="Zhu D."/>
            <person name="Lee S."/>
            <person name="Bess C."/>
            <person name="Blankenburg K."/>
            <person name="Forbes L."/>
            <person name="Fu Q."/>
            <person name="Gubbala S."/>
            <person name="Hirani K."/>
            <person name="Jayaseelan J.C."/>
            <person name="Lara F."/>
            <person name="Munidasa M."/>
            <person name="Palculict T."/>
            <person name="Patil S."/>
            <person name="Pu L.-L."/>
            <person name="Saada N."/>
            <person name="Tang L."/>
            <person name="Weissenberger G."/>
            <person name="Zhu Y."/>
            <person name="Hemphill L."/>
            <person name="Shang Y."/>
            <person name="Youmans B."/>
            <person name="Ayvaz T."/>
            <person name="Ross M."/>
            <person name="Santibanez J."/>
            <person name="Aqrawi P."/>
            <person name="Gross S."/>
            <person name="Joshi V."/>
            <person name="Fowler G."/>
            <person name="Nazareth L."/>
            <person name="Reid J."/>
            <person name="Worley K."/>
            <person name="Petrosino J."/>
            <person name="Highlander S."/>
            <person name="Gibbs R."/>
        </authorList>
    </citation>
    <scope>NUCLEOTIDE SEQUENCE [LARGE SCALE GENOMIC DNA]</scope>
    <source>
        <strain evidence="7 8">ATCC 33574</strain>
    </source>
</reference>
<comment type="caution">
    <text evidence="7">The sequence shown here is derived from an EMBL/GenBank/DDBJ whole genome shotgun (WGS) entry which is preliminary data.</text>
</comment>
<evidence type="ECO:0000256" key="5">
    <source>
        <dbReference type="ARBA" id="ARBA00023136"/>
    </source>
</evidence>
<protein>
    <submittedName>
        <fullName evidence="7">LemA family protein</fullName>
    </submittedName>
</protein>
<dbReference type="eggNOG" id="COG1704">
    <property type="taxonomic scope" value="Bacteria"/>
</dbReference>
<comment type="similarity">
    <text evidence="2">Belongs to the LemA family.</text>
</comment>
<keyword evidence="4 6" id="KW-1133">Transmembrane helix</keyword>
<evidence type="ECO:0000313" key="7">
    <source>
        <dbReference type="EMBL" id="EFU30872.1"/>
    </source>
</evidence>
<dbReference type="HOGENOM" id="CLU_056714_3_1_10"/>